<evidence type="ECO:0000313" key="9">
    <source>
        <dbReference type="EMBL" id="PHO18517.1"/>
    </source>
</evidence>
<evidence type="ECO:0000256" key="2">
    <source>
        <dbReference type="ARBA" id="ARBA00022452"/>
    </source>
</evidence>
<evidence type="ECO:0000256" key="4">
    <source>
        <dbReference type="ARBA" id="ARBA00023136"/>
    </source>
</evidence>
<sequence length="443" mass="52414">MVYKVIFFLLFCISNIFAQENRQIIDLKQLYKNSLKDNHKINISNNNLIIDDKLSFKIDENKSKCLIGFYCQGNYNSFIILEQFAKKNYDEKKTKKNKILLDELEKQKKHKLNDAMLFQLSLLYFEVLKLKKDEALLKNRISLVKESLELFDKRKKIGLKEEDDLKSWKTELENTKNDLKRVTNLKKKIKEQLSYIAKINLEDKILQDYHMQSKEFTILNETVAFYLNNSQKITSMTSKISDYIIDNNIDIKTLNYLINSKKSTLEQTKKYKKELEKSSEDNIKQGKNLSNEHKPWDSKKFDKVIEEKLPLYINAKITQKEVQDKALLQNLTYTLSNKKIKIKKNVNDVLKKIVSSYKTINNTSISSNTTRKNFVFIKKLYDKANIDMKTLLDSQNSMIISKKNENNSQYDYLENIIMLFYNTNKIRAVFNNSEKKQLETQIF</sequence>
<keyword evidence="7" id="KW-0732">Signal</keyword>
<evidence type="ECO:0000256" key="1">
    <source>
        <dbReference type="ARBA" id="ARBA00004442"/>
    </source>
</evidence>
<keyword evidence="5" id="KW-0998">Cell outer membrane</keyword>
<evidence type="ECO:0000256" key="3">
    <source>
        <dbReference type="ARBA" id="ARBA00022692"/>
    </source>
</evidence>
<organism evidence="9 10">
    <name type="scientific">Malaciobacter molluscorum LMG 25693</name>
    <dbReference type="NCBI Taxonomy" id="870501"/>
    <lineage>
        <taxon>Bacteria</taxon>
        <taxon>Pseudomonadati</taxon>
        <taxon>Campylobacterota</taxon>
        <taxon>Epsilonproteobacteria</taxon>
        <taxon>Campylobacterales</taxon>
        <taxon>Arcobacteraceae</taxon>
        <taxon>Malaciobacter</taxon>
    </lineage>
</organism>
<name>A0A2G1DJ46_9BACT</name>
<comment type="subcellular location">
    <subcellularLocation>
        <location evidence="1">Cell outer membrane</location>
    </subcellularLocation>
</comment>
<keyword evidence="4" id="KW-0472">Membrane</keyword>
<feature type="coiled-coil region" evidence="6">
    <location>
        <begin position="165"/>
        <end position="192"/>
    </location>
</feature>
<dbReference type="RefSeq" id="WP_099341868.1">
    <property type="nucleotide sequence ID" value="NZ_CP032098.1"/>
</dbReference>
<gene>
    <name evidence="8" type="ORF">AMOL_0689</name>
    <name evidence="9" type="ORF">CPU12_04355</name>
</gene>
<accession>A0A2G1DJ46</accession>
<dbReference type="EMBL" id="NXFY01000005">
    <property type="protein sequence ID" value="PHO18517.1"/>
    <property type="molecule type" value="Genomic_DNA"/>
</dbReference>
<dbReference type="GO" id="GO:0015562">
    <property type="term" value="F:efflux transmembrane transporter activity"/>
    <property type="evidence" value="ECO:0007669"/>
    <property type="project" value="TreeGrafter"/>
</dbReference>
<protein>
    <submittedName>
        <fullName evidence="9">Uncharacterized protein</fullName>
    </submittedName>
</protein>
<dbReference type="PANTHER" id="PTHR30026">
    <property type="entry name" value="OUTER MEMBRANE PROTEIN TOLC"/>
    <property type="match status" value="1"/>
</dbReference>
<dbReference type="Gene3D" id="1.20.1600.10">
    <property type="entry name" value="Outer membrane efflux proteins (OEP)"/>
    <property type="match status" value="2"/>
</dbReference>
<dbReference type="SUPFAM" id="SSF56954">
    <property type="entry name" value="Outer membrane efflux proteins (OEP)"/>
    <property type="match status" value="2"/>
</dbReference>
<dbReference type="KEGG" id="amol:AMOL_0689"/>
<evidence type="ECO:0000313" key="8">
    <source>
        <dbReference type="EMBL" id="AXX91687.1"/>
    </source>
</evidence>
<evidence type="ECO:0000256" key="7">
    <source>
        <dbReference type="SAM" id="SignalP"/>
    </source>
</evidence>
<evidence type="ECO:0000313" key="10">
    <source>
        <dbReference type="Proteomes" id="UP000221222"/>
    </source>
</evidence>
<evidence type="ECO:0000313" key="11">
    <source>
        <dbReference type="Proteomes" id="UP000262712"/>
    </source>
</evidence>
<dbReference type="AlphaFoldDB" id="A0A2G1DJ46"/>
<dbReference type="GO" id="GO:1990281">
    <property type="term" value="C:efflux pump complex"/>
    <property type="evidence" value="ECO:0007669"/>
    <property type="project" value="TreeGrafter"/>
</dbReference>
<dbReference type="Proteomes" id="UP000262712">
    <property type="component" value="Chromosome"/>
</dbReference>
<evidence type="ECO:0000256" key="5">
    <source>
        <dbReference type="ARBA" id="ARBA00023237"/>
    </source>
</evidence>
<proteinExistence type="predicted"/>
<feature type="chain" id="PRO_5044573577" evidence="7">
    <location>
        <begin position="19"/>
        <end position="443"/>
    </location>
</feature>
<reference evidence="8 11" key="2">
    <citation type="submission" date="2018-08" db="EMBL/GenBank/DDBJ databases">
        <title>Complete genome of the Arcobacter molluscorum type strain LMG 25693.</title>
        <authorList>
            <person name="Miller W.G."/>
            <person name="Yee E."/>
            <person name="Bono J.L."/>
        </authorList>
    </citation>
    <scope>NUCLEOTIDE SEQUENCE [LARGE SCALE GENOMIC DNA]</scope>
    <source>
        <strain evidence="8 11">CECT 7696</strain>
    </source>
</reference>
<evidence type="ECO:0000256" key="6">
    <source>
        <dbReference type="SAM" id="Coils"/>
    </source>
</evidence>
<keyword evidence="3" id="KW-0812">Transmembrane</keyword>
<dbReference type="EMBL" id="CP032098">
    <property type="protein sequence ID" value="AXX91687.1"/>
    <property type="molecule type" value="Genomic_DNA"/>
</dbReference>
<keyword evidence="6" id="KW-0175">Coiled coil</keyword>
<dbReference type="GO" id="GO:0015288">
    <property type="term" value="F:porin activity"/>
    <property type="evidence" value="ECO:0007669"/>
    <property type="project" value="TreeGrafter"/>
</dbReference>
<keyword evidence="10" id="KW-1185">Reference proteome</keyword>
<keyword evidence="2" id="KW-1134">Transmembrane beta strand</keyword>
<dbReference type="InterPro" id="IPR051906">
    <property type="entry name" value="TolC-like"/>
</dbReference>
<dbReference type="Proteomes" id="UP000221222">
    <property type="component" value="Unassembled WGS sequence"/>
</dbReference>
<dbReference type="PANTHER" id="PTHR30026:SF20">
    <property type="entry name" value="OUTER MEMBRANE PROTEIN TOLC"/>
    <property type="match status" value="1"/>
</dbReference>
<feature type="signal peptide" evidence="7">
    <location>
        <begin position="1"/>
        <end position="18"/>
    </location>
</feature>
<reference evidence="9 10" key="1">
    <citation type="submission" date="2017-09" db="EMBL/GenBank/DDBJ databases">
        <title>Arcobacter canalis sp. nov., a new species isolated from a water canal contaminated with urban sewage.</title>
        <authorList>
            <person name="Perez-Cataluna A."/>
            <person name="Salas-Masso N."/>
            <person name="Figueras M.J."/>
        </authorList>
    </citation>
    <scope>NUCLEOTIDE SEQUENCE [LARGE SCALE GENOMIC DNA]</scope>
    <source>
        <strain evidence="9 10">F98-3</strain>
    </source>
</reference>
<dbReference type="GO" id="GO:0009279">
    <property type="term" value="C:cell outer membrane"/>
    <property type="evidence" value="ECO:0007669"/>
    <property type="project" value="UniProtKB-SubCell"/>
</dbReference>